<evidence type="ECO:0000256" key="2">
    <source>
        <dbReference type="ARBA" id="ARBA00006325"/>
    </source>
</evidence>
<evidence type="ECO:0000313" key="7">
    <source>
        <dbReference type="Proteomes" id="UP000095284"/>
    </source>
</evidence>
<comment type="subcellular location">
    <subcellularLocation>
        <location evidence="1">Membrane</location>
        <topology evidence="1">Multi-pass membrane protein</topology>
    </subcellularLocation>
</comment>
<dbReference type="Pfam" id="PF10190">
    <property type="entry name" value="Tmemb_170"/>
    <property type="match status" value="1"/>
</dbReference>
<evidence type="ECO:0000256" key="1">
    <source>
        <dbReference type="ARBA" id="ARBA00004141"/>
    </source>
</evidence>
<evidence type="ECO:0000313" key="8">
    <source>
        <dbReference type="WBParaSite" id="BXY_1051600.1"/>
    </source>
</evidence>
<dbReference type="PANTHER" id="PTHR22779">
    <property type="entry name" value="SD17342P"/>
    <property type="match status" value="1"/>
</dbReference>
<feature type="transmembrane region" description="Helical" evidence="6">
    <location>
        <begin position="61"/>
        <end position="80"/>
    </location>
</feature>
<protein>
    <submittedName>
        <fullName evidence="8">Transmembrane protein 170A</fullName>
    </submittedName>
</protein>
<feature type="transmembrane region" description="Helical" evidence="6">
    <location>
        <begin position="100"/>
        <end position="125"/>
    </location>
</feature>
<dbReference type="Proteomes" id="UP000095284">
    <property type="component" value="Unplaced"/>
</dbReference>
<dbReference type="InterPro" id="IPR019334">
    <property type="entry name" value="TMEM170A/B/YPR153W-like"/>
</dbReference>
<evidence type="ECO:0000256" key="3">
    <source>
        <dbReference type="ARBA" id="ARBA00022692"/>
    </source>
</evidence>
<keyword evidence="3 6" id="KW-0812">Transmembrane</keyword>
<keyword evidence="4 6" id="KW-1133">Transmembrane helix</keyword>
<feature type="transmembrane region" description="Helical" evidence="6">
    <location>
        <begin position="29"/>
        <end position="54"/>
    </location>
</feature>
<dbReference type="GO" id="GO:0016020">
    <property type="term" value="C:membrane"/>
    <property type="evidence" value="ECO:0007669"/>
    <property type="project" value="UniProtKB-SubCell"/>
</dbReference>
<proteinExistence type="inferred from homology"/>
<sequence>MDTQTIEREYDMWNVLTLQENNVSGFWQLWWSIFVWMAVSYIFVHAVAFVVAVISLRYHPWVFFISFPFLLMMLVGPTTVGALTSASIALTFSMAQKSITAWHCLFIGCGQTLVVLMTSFFRILATL</sequence>
<evidence type="ECO:0000256" key="6">
    <source>
        <dbReference type="SAM" id="Phobius"/>
    </source>
</evidence>
<dbReference type="WBParaSite" id="BXY_1051600.1">
    <property type="protein sequence ID" value="BXY_1051600.1"/>
    <property type="gene ID" value="BXY_1051600"/>
</dbReference>
<accession>A0A1I7SBW6</accession>
<reference evidence="8" key="1">
    <citation type="submission" date="2016-11" db="UniProtKB">
        <authorList>
            <consortium name="WormBaseParasite"/>
        </authorList>
    </citation>
    <scope>IDENTIFICATION</scope>
</reference>
<dbReference type="PANTHER" id="PTHR22779:SF6">
    <property type="entry name" value="SD17342P"/>
    <property type="match status" value="1"/>
</dbReference>
<comment type="similarity">
    <text evidence="2">Belongs to the TMEM170 family.</text>
</comment>
<keyword evidence="5 6" id="KW-0472">Membrane</keyword>
<evidence type="ECO:0000256" key="5">
    <source>
        <dbReference type="ARBA" id="ARBA00023136"/>
    </source>
</evidence>
<name>A0A1I7SBW6_BURXY</name>
<organism evidence="7 8">
    <name type="scientific">Bursaphelenchus xylophilus</name>
    <name type="common">Pinewood nematode worm</name>
    <name type="synonym">Aphelenchoides xylophilus</name>
    <dbReference type="NCBI Taxonomy" id="6326"/>
    <lineage>
        <taxon>Eukaryota</taxon>
        <taxon>Metazoa</taxon>
        <taxon>Ecdysozoa</taxon>
        <taxon>Nematoda</taxon>
        <taxon>Chromadorea</taxon>
        <taxon>Rhabditida</taxon>
        <taxon>Tylenchina</taxon>
        <taxon>Tylenchomorpha</taxon>
        <taxon>Aphelenchoidea</taxon>
        <taxon>Aphelenchoididae</taxon>
        <taxon>Bursaphelenchus</taxon>
    </lineage>
</organism>
<dbReference type="AlphaFoldDB" id="A0A1I7SBW6"/>
<evidence type="ECO:0000256" key="4">
    <source>
        <dbReference type="ARBA" id="ARBA00022989"/>
    </source>
</evidence>